<comment type="caution">
    <text evidence="5">The sequence shown here is derived from an EMBL/GenBank/DDBJ whole genome shotgun (WGS) entry which is preliminary data.</text>
</comment>
<dbReference type="InterPro" id="IPR025110">
    <property type="entry name" value="AMP-bd_C"/>
</dbReference>
<evidence type="ECO:0000256" key="2">
    <source>
        <dbReference type="SAM" id="Phobius"/>
    </source>
</evidence>
<evidence type="ECO:0000259" key="4">
    <source>
        <dbReference type="Pfam" id="PF13193"/>
    </source>
</evidence>
<dbReference type="PROSITE" id="PS00455">
    <property type="entry name" value="AMP_BINDING"/>
    <property type="match status" value="1"/>
</dbReference>
<accession>A0A9W5RDU4</accession>
<dbReference type="AlphaFoldDB" id="A0A9W5RDU4"/>
<dbReference type="SUPFAM" id="SSF56801">
    <property type="entry name" value="Acetyl-CoA synthetase-like"/>
    <property type="match status" value="1"/>
</dbReference>
<dbReference type="CDD" id="cd05936">
    <property type="entry name" value="FC-FACS_FadD_like"/>
    <property type="match status" value="1"/>
</dbReference>
<feature type="compositionally biased region" description="Basic and acidic residues" evidence="1">
    <location>
        <begin position="591"/>
        <end position="605"/>
    </location>
</feature>
<dbReference type="OrthoDB" id="9803968at2"/>
<keyword evidence="2" id="KW-0812">Transmembrane</keyword>
<dbReference type="Pfam" id="PF13193">
    <property type="entry name" value="AMP-binding_C"/>
    <property type="match status" value="1"/>
</dbReference>
<feature type="transmembrane region" description="Helical" evidence="2">
    <location>
        <begin position="251"/>
        <end position="281"/>
    </location>
</feature>
<dbReference type="PANTHER" id="PTHR43767">
    <property type="entry name" value="LONG-CHAIN-FATTY-ACID--COA LIGASE"/>
    <property type="match status" value="1"/>
</dbReference>
<evidence type="ECO:0000313" key="6">
    <source>
        <dbReference type="Proteomes" id="UP000014387"/>
    </source>
</evidence>
<feature type="domain" description="AMP-binding enzyme C-terminal" evidence="4">
    <location>
        <begin position="468"/>
        <end position="543"/>
    </location>
</feature>
<evidence type="ECO:0000256" key="1">
    <source>
        <dbReference type="SAM" id="MobiDB-lite"/>
    </source>
</evidence>
<dbReference type="InterPro" id="IPR050237">
    <property type="entry name" value="ATP-dep_AMP-bd_enzyme"/>
</dbReference>
<dbReference type="InterPro" id="IPR000873">
    <property type="entry name" value="AMP-dep_synth/lig_dom"/>
</dbReference>
<dbReference type="InterPro" id="IPR020845">
    <property type="entry name" value="AMP-binding_CS"/>
</dbReference>
<evidence type="ECO:0008006" key="7">
    <source>
        <dbReference type="Google" id="ProtNLM"/>
    </source>
</evidence>
<keyword evidence="2" id="KW-0472">Membrane</keyword>
<dbReference type="GO" id="GO:0016878">
    <property type="term" value="F:acid-thiol ligase activity"/>
    <property type="evidence" value="ECO:0007669"/>
    <property type="project" value="UniProtKB-ARBA"/>
</dbReference>
<dbReference type="PANTHER" id="PTHR43767:SF1">
    <property type="entry name" value="NONRIBOSOMAL PEPTIDE SYNTHASE PES1 (EUROFUNG)-RELATED"/>
    <property type="match status" value="1"/>
</dbReference>
<sequence>MNLTEQLRKQYPAGVAYTVPEANQTLPEVLFATAARYPNRTALDFLGSTLTYAQLARKVRQAARVFTRSGVRRGDRVGITLPNCPQHVIAVFGALTIGAIVVETNPLAPKAELSRQLRDAGCDVLVIWENSLKSIDIESVVPHHVFTVDLTKALPIGPRILINMPIAVAKRKKAQMSAKTPKWTKDFDASVNNVAPLRSAPVAQLEDTAVLMHTGGTTGVPKASMLTHRSIVSNMLQSRAWVTPLRDGSEVFYLVLPLFHAYGFTIVMCSGILLSATLALFPKFDVEMVLDAQKRLPCTFFVGVAPMFSRLLAKAAEKNADLSSIQFTLSGAMPLSKELATQWEKATGGYMIEGYGMTESSPVAVGSPLSAARRPGTLGLPFPSTQVRIADQDNLDVDVPEGEVGELLIRGPQVFKGYWNNPEETEGAFHNGWLRTGDLVRVEDGFIVMSDRKKELIISGGFNIFPSQVEDAVRGMPGVDDVAVVGLPEAQRGEEVVAALILEAGATVTLEDVRKWAEKSLAHYALPRRIVVMSELPRSQIGKVMRRKVREYLEDAGEKLDFPSQDLVEQIREGATVASTELKALSGRLESQTKEAAGRLRERVENLTSPSSPEEPKPEATEKPTETNRD</sequence>
<keyword evidence="2" id="KW-1133">Transmembrane helix</keyword>
<reference evidence="5 6" key="1">
    <citation type="submission" date="2013-05" db="EMBL/GenBank/DDBJ databases">
        <title>The Genome Sequence of Actinomyces europaeus ACS-120-V-COL10B.</title>
        <authorList>
            <consortium name="The Broad Institute Genomics Platform"/>
            <person name="Earl A."/>
            <person name="Ward D."/>
            <person name="Feldgarden M."/>
            <person name="Gevers D."/>
            <person name="Saerens B."/>
            <person name="Vaneechoutte M."/>
            <person name="Walker B."/>
            <person name="Young S."/>
            <person name="Zeng Q."/>
            <person name="Gargeya S."/>
            <person name="Fitzgerald M."/>
            <person name="Haas B."/>
            <person name="Abouelleil A."/>
            <person name="Allen A.W."/>
            <person name="Alvarado L."/>
            <person name="Arachchi H.M."/>
            <person name="Berlin A.M."/>
            <person name="Chapman S.B."/>
            <person name="Gainer-Dewar J."/>
            <person name="Goldberg J."/>
            <person name="Griggs A."/>
            <person name="Gujja S."/>
            <person name="Hansen M."/>
            <person name="Howarth C."/>
            <person name="Imamovic A."/>
            <person name="Ireland A."/>
            <person name="Larimer J."/>
            <person name="McCowan C."/>
            <person name="Murphy C."/>
            <person name="Pearson M."/>
            <person name="Poon T.W."/>
            <person name="Priest M."/>
            <person name="Roberts A."/>
            <person name="Saif S."/>
            <person name="Shea T."/>
            <person name="Sisk P."/>
            <person name="Sykes S."/>
            <person name="Wortman J."/>
            <person name="Nusbaum C."/>
            <person name="Birren B."/>
        </authorList>
    </citation>
    <scope>NUCLEOTIDE SEQUENCE [LARGE SCALE GENOMIC DNA]</scope>
    <source>
        <strain evidence="5 6">ACS-120-V-Col10b</strain>
    </source>
</reference>
<feature type="compositionally biased region" description="Basic and acidic residues" evidence="1">
    <location>
        <begin position="614"/>
        <end position="630"/>
    </location>
</feature>
<dbReference type="RefSeq" id="WP_016443693.1">
    <property type="nucleotide sequence ID" value="NZ_KE150266.1"/>
</dbReference>
<protein>
    <recommendedName>
        <fullName evidence="7">Long-chain fatty acid--CoA ligase</fullName>
    </recommendedName>
</protein>
<dbReference type="Pfam" id="PF00501">
    <property type="entry name" value="AMP-binding"/>
    <property type="match status" value="1"/>
</dbReference>
<keyword evidence="6" id="KW-1185">Reference proteome</keyword>
<proteinExistence type="predicted"/>
<evidence type="ECO:0000313" key="5">
    <source>
        <dbReference type="EMBL" id="EPD30581.1"/>
    </source>
</evidence>
<dbReference type="EMBL" id="AGWN01000001">
    <property type="protein sequence ID" value="EPD30581.1"/>
    <property type="molecule type" value="Genomic_DNA"/>
</dbReference>
<organism evidence="5 6">
    <name type="scientific">Gleimia europaea ACS-120-V-Col10b</name>
    <dbReference type="NCBI Taxonomy" id="883069"/>
    <lineage>
        <taxon>Bacteria</taxon>
        <taxon>Bacillati</taxon>
        <taxon>Actinomycetota</taxon>
        <taxon>Actinomycetes</taxon>
        <taxon>Actinomycetales</taxon>
        <taxon>Actinomycetaceae</taxon>
        <taxon>Gleimia</taxon>
    </lineage>
</organism>
<feature type="domain" description="AMP-dependent synthetase/ligase" evidence="3">
    <location>
        <begin position="31"/>
        <end position="419"/>
    </location>
</feature>
<dbReference type="Gene3D" id="3.30.300.30">
    <property type="match status" value="1"/>
</dbReference>
<gene>
    <name evidence="5" type="ORF">HMPREF9238_00327</name>
</gene>
<name>A0A9W5RDU4_9ACTO</name>
<feature type="region of interest" description="Disordered" evidence="1">
    <location>
        <begin position="588"/>
        <end position="630"/>
    </location>
</feature>
<evidence type="ECO:0000259" key="3">
    <source>
        <dbReference type="Pfam" id="PF00501"/>
    </source>
</evidence>
<dbReference type="Proteomes" id="UP000014387">
    <property type="component" value="Unassembled WGS sequence"/>
</dbReference>
<dbReference type="InterPro" id="IPR042099">
    <property type="entry name" value="ANL_N_sf"/>
</dbReference>
<dbReference type="InterPro" id="IPR045851">
    <property type="entry name" value="AMP-bd_C_sf"/>
</dbReference>
<dbReference type="Gene3D" id="3.40.50.12780">
    <property type="entry name" value="N-terminal domain of ligase-like"/>
    <property type="match status" value="1"/>
</dbReference>